<comment type="caution">
    <text evidence="1">The sequence shown here is derived from an EMBL/GenBank/DDBJ whole genome shotgun (WGS) entry which is preliminary data.</text>
</comment>
<dbReference type="EMBL" id="JACHGI010000008">
    <property type="protein sequence ID" value="MBB6468232.1"/>
    <property type="molecule type" value="Genomic_DNA"/>
</dbReference>
<dbReference type="AlphaFoldDB" id="A0A8E2BF03"/>
<name>A0A8E2BF03_9HYPH</name>
<proteinExistence type="predicted"/>
<gene>
    <name evidence="1" type="ORF">HNQ96_004116</name>
</gene>
<dbReference type="Proteomes" id="UP000532373">
    <property type="component" value="Unassembled WGS sequence"/>
</dbReference>
<reference evidence="1 2" key="1">
    <citation type="submission" date="2020-08" db="EMBL/GenBank/DDBJ databases">
        <title>Genomic Encyclopedia of Type Strains, Phase IV (KMG-IV): sequencing the most valuable type-strain genomes for metagenomic binning, comparative biology and taxonomic classification.</title>
        <authorList>
            <person name="Goeker M."/>
        </authorList>
    </citation>
    <scope>NUCLEOTIDE SEQUENCE [LARGE SCALE GENOMIC DNA]</scope>
    <source>
        <strain evidence="1 2">DSM 17454</strain>
    </source>
</reference>
<organism evidence="1 2">
    <name type="scientific">Aminobacter carboxidus</name>
    <dbReference type="NCBI Taxonomy" id="376165"/>
    <lineage>
        <taxon>Bacteria</taxon>
        <taxon>Pseudomonadati</taxon>
        <taxon>Pseudomonadota</taxon>
        <taxon>Alphaproteobacteria</taxon>
        <taxon>Hyphomicrobiales</taxon>
        <taxon>Phyllobacteriaceae</taxon>
        <taxon>Aminobacter</taxon>
    </lineage>
</organism>
<evidence type="ECO:0000313" key="1">
    <source>
        <dbReference type="EMBL" id="MBB6468232.1"/>
    </source>
</evidence>
<evidence type="ECO:0000313" key="2">
    <source>
        <dbReference type="Proteomes" id="UP000532373"/>
    </source>
</evidence>
<protein>
    <submittedName>
        <fullName evidence="1">Uncharacterized protein</fullName>
    </submittedName>
</protein>
<accession>A0A8E2BF03</accession>
<sequence length="68" mass="7376">MTRAAARATLICWASAIRARSPILATFREILAQSAADGVEFDVDALRVSMTVESGPRIFAQKGPRLGW</sequence>